<accession>A0ACC1MY05</accession>
<name>A0ACC1MY05_9HYPO</name>
<sequence length="438" mass="49403">MLGTPMTDFTETASSTAMSMNQLGTANCSINRQRCVIDLDITQNTNHIVLNATVIKLIDSRLHIGNGDEKQAIQSSGSSLQNEADILTIFFHQDLTNSQHVQYKSITETPACVTRVAMAHIISNAHSSRQSGPVEHFPCFDEPDRKATFSLDIEIPQDQVAISNTPVKETQSTGPAGKRLAFEETPVKSTCLLAWAVGDFKYVESTKKRNYRGSSIPLDHLAVPEFSFRVMENWGVNHWQAVHRKPFSPSLLYQPQTPPVVWQPRHSGLVGRNEGFATWANLHAVDRLHPEWKVLERFLSREMEPRLARDAMRSSHRIQARVPDVRNVHELLDTINYQKSCAVLNILASHMGGEGMLSGINRYFYQNMHRNATAEDLWGFLGEVSGDDIIKNIKPWIQKTGYLVLSAEQEMGQIILTQSRILTSEEVKAEEDDTVWWI</sequence>
<gene>
    <name evidence="1" type="ORF">NQ176_g7781</name>
</gene>
<proteinExistence type="predicted"/>
<dbReference type="Proteomes" id="UP001143910">
    <property type="component" value="Unassembled WGS sequence"/>
</dbReference>
<reference evidence="1" key="1">
    <citation type="submission" date="2022-08" db="EMBL/GenBank/DDBJ databases">
        <title>Genome Sequence of Lecanicillium fungicola.</title>
        <authorList>
            <person name="Buettner E."/>
        </authorList>
    </citation>
    <scope>NUCLEOTIDE SEQUENCE</scope>
    <source>
        <strain evidence="1">Babe33</strain>
    </source>
</reference>
<evidence type="ECO:0000313" key="2">
    <source>
        <dbReference type="Proteomes" id="UP001143910"/>
    </source>
</evidence>
<comment type="caution">
    <text evidence="1">The sequence shown here is derived from an EMBL/GenBank/DDBJ whole genome shotgun (WGS) entry which is preliminary data.</text>
</comment>
<protein>
    <submittedName>
        <fullName evidence="1">Uncharacterized protein</fullName>
    </submittedName>
</protein>
<evidence type="ECO:0000313" key="1">
    <source>
        <dbReference type="EMBL" id="KAJ2971256.1"/>
    </source>
</evidence>
<keyword evidence="2" id="KW-1185">Reference proteome</keyword>
<organism evidence="1 2">
    <name type="scientific">Zarea fungicola</name>
    <dbReference type="NCBI Taxonomy" id="93591"/>
    <lineage>
        <taxon>Eukaryota</taxon>
        <taxon>Fungi</taxon>
        <taxon>Dikarya</taxon>
        <taxon>Ascomycota</taxon>
        <taxon>Pezizomycotina</taxon>
        <taxon>Sordariomycetes</taxon>
        <taxon>Hypocreomycetidae</taxon>
        <taxon>Hypocreales</taxon>
        <taxon>Cordycipitaceae</taxon>
        <taxon>Zarea</taxon>
    </lineage>
</organism>
<dbReference type="EMBL" id="JANJQO010001376">
    <property type="protein sequence ID" value="KAJ2971256.1"/>
    <property type="molecule type" value="Genomic_DNA"/>
</dbReference>